<dbReference type="Proteomes" id="UP000691718">
    <property type="component" value="Unassembled WGS sequence"/>
</dbReference>
<dbReference type="OrthoDB" id="8053018at2759"/>
<keyword evidence="2" id="KW-1185">Reference proteome</keyword>
<dbReference type="EMBL" id="CAJQZP010000080">
    <property type="protein sequence ID" value="CAG4936739.1"/>
    <property type="molecule type" value="Genomic_DNA"/>
</dbReference>
<proteinExistence type="predicted"/>
<accession>A0A8S3W2K5</accession>
<dbReference type="AlphaFoldDB" id="A0A8S3W2K5"/>
<protein>
    <submittedName>
        <fullName evidence="1">(apollo) hypothetical protein</fullName>
    </submittedName>
</protein>
<evidence type="ECO:0000313" key="2">
    <source>
        <dbReference type="Proteomes" id="UP000691718"/>
    </source>
</evidence>
<name>A0A8S3W2K5_PARAO</name>
<gene>
    <name evidence="1" type="ORF">PAPOLLO_LOCUS1265</name>
</gene>
<reference evidence="1" key="1">
    <citation type="submission" date="2021-04" db="EMBL/GenBank/DDBJ databases">
        <authorList>
            <person name="Tunstrom K."/>
        </authorList>
    </citation>
    <scope>NUCLEOTIDE SEQUENCE</scope>
</reference>
<organism evidence="1 2">
    <name type="scientific">Parnassius apollo</name>
    <name type="common">Apollo butterfly</name>
    <name type="synonym">Papilio apollo</name>
    <dbReference type="NCBI Taxonomy" id="110799"/>
    <lineage>
        <taxon>Eukaryota</taxon>
        <taxon>Metazoa</taxon>
        <taxon>Ecdysozoa</taxon>
        <taxon>Arthropoda</taxon>
        <taxon>Hexapoda</taxon>
        <taxon>Insecta</taxon>
        <taxon>Pterygota</taxon>
        <taxon>Neoptera</taxon>
        <taxon>Endopterygota</taxon>
        <taxon>Lepidoptera</taxon>
        <taxon>Glossata</taxon>
        <taxon>Ditrysia</taxon>
        <taxon>Papilionoidea</taxon>
        <taxon>Papilionidae</taxon>
        <taxon>Parnassiinae</taxon>
        <taxon>Parnassini</taxon>
        <taxon>Parnassius</taxon>
        <taxon>Parnassius</taxon>
    </lineage>
</organism>
<comment type="caution">
    <text evidence="1">The sequence shown here is derived from an EMBL/GenBank/DDBJ whole genome shotgun (WGS) entry which is preliminary data.</text>
</comment>
<evidence type="ECO:0000313" key="1">
    <source>
        <dbReference type="EMBL" id="CAG4936739.1"/>
    </source>
</evidence>
<sequence length="341" mass="37498">MSAENLDTERIITEVRGQLSLWDLSDILYKDRDAKLQAWTEVCRALFSGYDDLPDKEKQEIGSSTSTCTSYTITSPGSQEDVTLYTVEETEAPNANVASQMQLSEQQYSSQALAEASPHLYTRKFSGLQGKKFFEKGWREVAVELNQLPNGSVKTPEQWITTLQHEVEAGVEMVEVVCLSQGNECQLLETERNKASPAPQIIASGSRATTVASPAPNQQQVQEITLQSAAPQITERGSSAAAVITTPPTVRQESPRRIRNLNPRRSTAEQANIAREDFLAVAKSNADSMRFSLQMLAEAANIQAEAARMQAEAAKVQAEAFHLLAQAVDKIVDLLVIKNNK</sequence>